<keyword evidence="1" id="KW-0472">Membrane</keyword>
<feature type="transmembrane region" description="Helical" evidence="1">
    <location>
        <begin position="36"/>
        <end position="55"/>
    </location>
</feature>
<dbReference type="Pfam" id="PF24124">
    <property type="entry name" value="YphA"/>
    <property type="match status" value="1"/>
</dbReference>
<gene>
    <name evidence="2" type="ORF">JOD01_000277</name>
</gene>
<feature type="transmembrane region" description="Helical" evidence="1">
    <location>
        <begin position="6"/>
        <end position="24"/>
    </location>
</feature>
<reference evidence="2" key="1">
    <citation type="submission" date="2021-01" db="EMBL/GenBank/DDBJ databases">
        <title>Genomic Encyclopedia of Type Strains, Phase IV (KMG-IV): sequencing the most valuable type-strain genomes for metagenomic binning, comparative biology and taxonomic classification.</title>
        <authorList>
            <person name="Goeker M."/>
        </authorList>
    </citation>
    <scope>NUCLEOTIDE SEQUENCE</scope>
    <source>
        <strain evidence="2">DSM 25523</strain>
    </source>
</reference>
<evidence type="ECO:0000256" key="1">
    <source>
        <dbReference type="SAM" id="Phobius"/>
    </source>
</evidence>
<dbReference type="RefSeq" id="WP_204516424.1">
    <property type="nucleotide sequence ID" value="NZ_BAABIN010000009.1"/>
</dbReference>
<dbReference type="EMBL" id="JAFBEB010000001">
    <property type="protein sequence ID" value="MBM7588691.1"/>
    <property type="molecule type" value="Genomic_DNA"/>
</dbReference>
<dbReference type="InterPro" id="IPR014617">
    <property type="entry name" value="YphA_Bacsu"/>
</dbReference>
<accession>A0A939BTQ2</accession>
<feature type="transmembrane region" description="Helical" evidence="1">
    <location>
        <begin position="61"/>
        <end position="80"/>
    </location>
</feature>
<keyword evidence="1" id="KW-0812">Transmembrane</keyword>
<proteinExistence type="predicted"/>
<comment type="caution">
    <text evidence="2">The sequence shown here is derived from an EMBL/GenBank/DDBJ whole genome shotgun (WGS) entry which is preliminary data.</text>
</comment>
<feature type="transmembrane region" description="Helical" evidence="1">
    <location>
        <begin position="175"/>
        <end position="193"/>
    </location>
</feature>
<feature type="transmembrane region" description="Helical" evidence="1">
    <location>
        <begin position="112"/>
        <end position="133"/>
    </location>
</feature>
<keyword evidence="1" id="KW-1133">Transmembrane helix</keyword>
<evidence type="ECO:0000313" key="3">
    <source>
        <dbReference type="Proteomes" id="UP000717624"/>
    </source>
</evidence>
<keyword evidence="3" id="KW-1185">Reference proteome</keyword>
<dbReference type="AlphaFoldDB" id="A0A939BTQ2"/>
<feature type="transmembrane region" description="Helical" evidence="1">
    <location>
        <begin position="140"/>
        <end position="160"/>
    </location>
</feature>
<sequence length="214" mass="24355">MNDGVLSLVIQWCLLCLVWMGSLDQPLRRISLSRKQMLAIVTAILLCSMVSWRLYFLPISVNISGALLPLLAAGWLYYLLPERRRRYLLVASCFIAMLLYFLRKLLFGDPVLLLLEEVVMVPVAVNAIALVMTRNSLYQLFLVMLAMPLSDAFYTLSFLGRGENPEIGGGYAQDLLWSSLVFWAAAALSWSTVRRMMRFVQEKLAIGNWLRKRG</sequence>
<name>A0A939BTQ2_9BACL</name>
<evidence type="ECO:0000313" key="2">
    <source>
        <dbReference type="EMBL" id="MBM7588691.1"/>
    </source>
</evidence>
<feature type="transmembrane region" description="Helical" evidence="1">
    <location>
        <begin position="87"/>
        <end position="106"/>
    </location>
</feature>
<organism evidence="2 3">
    <name type="scientific">Brevibacillus fulvus</name>
    <dbReference type="NCBI Taxonomy" id="1125967"/>
    <lineage>
        <taxon>Bacteria</taxon>
        <taxon>Bacillati</taxon>
        <taxon>Bacillota</taxon>
        <taxon>Bacilli</taxon>
        <taxon>Bacillales</taxon>
        <taxon>Paenibacillaceae</taxon>
        <taxon>Brevibacillus</taxon>
    </lineage>
</organism>
<dbReference type="Proteomes" id="UP000717624">
    <property type="component" value="Unassembled WGS sequence"/>
</dbReference>
<protein>
    <submittedName>
        <fullName evidence="2">Uncharacterized protein</fullName>
    </submittedName>
</protein>